<feature type="domain" description="Transcobalamin-like C-terminal" evidence="3">
    <location>
        <begin position="587"/>
        <end position="628"/>
    </location>
</feature>
<dbReference type="Pfam" id="PF12733">
    <property type="entry name" value="Cadherin-like"/>
    <property type="match status" value="1"/>
</dbReference>
<accession>A0A1I2L843</accession>
<dbReference type="InterPro" id="IPR025883">
    <property type="entry name" value="Cadherin-like_domain"/>
</dbReference>
<evidence type="ECO:0000256" key="1">
    <source>
        <dbReference type="SAM" id="MobiDB-lite"/>
    </source>
</evidence>
<dbReference type="Gene3D" id="2.60.40.10">
    <property type="entry name" value="Immunoglobulins"/>
    <property type="match status" value="1"/>
</dbReference>
<feature type="compositionally biased region" description="Polar residues" evidence="1">
    <location>
        <begin position="102"/>
        <end position="125"/>
    </location>
</feature>
<gene>
    <name evidence="4" type="ORF">DBY38_10660</name>
    <name evidence="5" type="ORF">SAMN04487885_1098</name>
</gene>
<organism evidence="5 6">
    <name type="scientific">Clostridium cadaveris</name>
    <dbReference type="NCBI Taxonomy" id="1529"/>
    <lineage>
        <taxon>Bacteria</taxon>
        <taxon>Bacillati</taxon>
        <taxon>Bacillota</taxon>
        <taxon>Clostridia</taxon>
        <taxon>Eubacteriales</taxon>
        <taxon>Clostridiaceae</taxon>
        <taxon>Clostridium</taxon>
    </lineage>
</organism>
<dbReference type="GeneID" id="90545941"/>
<feature type="compositionally biased region" description="Basic and acidic residues" evidence="1">
    <location>
        <begin position="89"/>
        <end position="99"/>
    </location>
</feature>
<dbReference type="STRING" id="1529.SAMN04487885_1098"/>
<feature type="region of interest" description="Disordered" evidence="1">
    <location>
        <begin position="78"/>
        <end position="125"/>
    </location>
</feature>
<keyword evidence="6" id="KW-1185">Reference proteome</keyword>
<evidence type="ECO:0000313" key="7">
    <source>
        <dbReference type="Proteomes" id="UP000246114"/>
    </source>
</evidence>
<protein>
    <submittedName>
        <fullName evidence="5">Cadherin-like beta sandwich domain-containing protein</fullName>
    </submittedName>
    <submittedName>
        <fullName evidence="4">DUF4430 domain-containing protein</fullName>
    </submittedName>
</protein>
<proteinExistence type="predicted"/>
<dbReference type="InterPro" id="IPR027954">
    <property type="entry name" value="Transcobalamin-like_C"/>
</dbReference>
<feature type="domain" description="Cadherin-like beta-sandwich-like" evidence="2">
    <location>
        <begin position="231"/>
        <end position="295"/>
    </location>
</feature>
<evidence type="ECO:0000259" key="3">
    <source>
        <dbReference type="Pfam" id="PF14478"/>
    </source>
</evidence>
<dbReference type="InterPro" id="IPR013783">
    <property type="entry name" value="Ig-like_fold"/>
</dbReference>
<dbReference type="AlphaFoldDB" id="A0A1I2L843"/>
<reference evidence="4 7" key="2">
    <citation type="submission" date="2018-03" db="EMBL/GenBank/DDBJ databases">
        <title>The uncultured portion of the human microbiome is neutrally assembled.</title>
        <authorList>
            <person name="Jeraldo P."/>
            <person name="Boardman L."/>
            <person name="White B.A."/>
            <person name="Nelson H."/>
            <person name="Goldenfeld N."/>
            <person name="Chia N."/>
        </authorList>
    </citation>
    <scope>NUCLEOTIDE SEQUENCE [LARGE SCALE GENOMIC DNA]</scope>
    <source>
        <strain evidence="4">CIM:MAG 903</strain>
    </source>
</reference>
<evidence type="ECO:0000259" key="2">
    <source>
        <dbReference type="Pfam" id="PF12733"/>
    </source>
</evidence>
<dbReference type="Proteomes" id="UP000182135">
    <property type="component" value="Unassembled WGS sequence"/>
</dbReference>
<evidence type="ECO:0000313" key="6">
    <source>
        <dbReference type="Proteomes" id="UP000182135"/>
    </source>
</evidence>
<dbReference type="Proteomes" id="UP000246114">
    <property type="component" value="Unassembled WGS sequence"/>
</dbReference>
<dbReference type="EMBL" id="QAMZ01000049">
    <property type="protein sequence ID" value="PWL52388.1"/>
    <property type="molecule type" value="Genomic_DNA"/>
</dbReference>
<dbReference type="EMBL" id="FOOE01000009">
    <property type="protein sequence ID" value="SFF74718.1"/>
    <property type="molecule type" value="Genomic_DNA"/>
</dbReference>
<dbReference type="RefSeq" id="WP_074845280.1">
    <property type="nucleotide sequence ID" value="NZ_BAAACD010000005.1"/>
</dbReference>
<feature type="compositionally biased region" description="Acidic residues" evidence="1">
    <location>
        <begin position="78"/>
        <end position="88"/>
    </location>
</feature>
<dbReference type="OrthoDB" id="1938099at2"/>
<evidence type="ECO:0000313" key="5">
    <source>
        <dbReference type="EMBL" id="SFF74718.1"/>
    </source>
</evidence>
<name>A0A1I2L843_9CLOT</name>
<dbReference type="eggNOG" id="COG5492">
    <property type="taxonomic scope" value="Bacteria"/>
</dbReference>
<sequence length="652" mass="72617">MKKTNKKLIRFLTISVVPLLLIISMVLTGFQTKVQPENPLNTESTSSKMMPNAGKTIGLEGEYLTNLGNADINKAEVSDENIDEDSLESNDKNDGKGDIGETSDNIGDSDKVNPNNPGDFQISSGDTTDTVYFTTTIKNGEVVYSRDYSFKINHKQENLRVKEERVYINNIQQPQFKGNVLLEEGKNEIKVSVTYVDKQGKKMTLYQDYVVYVDLGNLVIRSDLKNKTVETDTLDFTASATLQKKEVPVTVKCNGEELKSSSDNKYRAKLNEGENTIELFAESGGKSDKQTYTIQCRLPKDSKIETDLVNQTVNTDTFSFKAAIINFSSKGRLTVVCNKKTILPVAENEYTVPLNIGANIIRLKATDIVNGKLVTLAEASYVIKYVPIADEGTKPAIKHINVTDGMTIMGNEFTLDLLPEDYKGNRIYSEGITVQLNGKVYKNTWQSEFTSYLLYLQGGANTLDIRIKDSDGRYNDYSYKINCKTVADGEKIGEITISVDANVLGLGYIVAPVKVPIRQGETGSYFLTRFLEEKGFKYKHTGSLDIGFYLSRIMKPGIATGVSIPEDLRQAIDKDGLEWKEQRYDDSIGEFDYCQGSGWMYSVNGSFPGYGFSDVVFKDGDVVRIRFTLAYGKDIGGYKATGGQGQNYDKVW</sequence>
<dbReference type="Pfam" id="PF14478">
    <property type="entry name" value="DUF4430"/>
    <property type="match status" value="1"/>
</dbReference>
<evidence type="ECO:0000313" key="4">
    <source>
        <dbReference type="EMBL" id="PWL52388.1"/>
    </source>
</evidence>
<reference evidence="5 6" key="1">
    <citation type="submission" date="2016-10" db="EMBL/GenBank/DDBJ databases">
        <authorList>
            <person name="de Groot N.N."/>
        </authorList>
    </citation>
    <scope>NUCLEOTIDE SEQUENCE [LARGE SCALE GENOMIC DNA]</scope>
    <source>
        <strain evidence="5 6">NLAE-zl-G419</strain>
    </source>
</reference>